<evidence type="ECO:0000313" key="5">
    <source>
        <dbReference type="Proteomes" id="UP000070720"/>
    </source>
</evidence>
<dbReference type="SUPFAM" id="SSF81383">
    <property type="entry name" value="F-box domain"/>
    <property type="match status" value="1"/>
</dbReference>
<name>A0A098DE11_GIBZE</name>
<dbReference type="Proteomes" id="UP000070720">
    <property type="component" value="Chromosome 2"/>
</dbReference>
<dbReference type="InterPro" id="IPR001810">
    <property type="entry name" value="F-box_dom"/>
</dbReference>
<evidence type="ECO:0000256" key="1">
    <source>
        <dbReference type="SAM" id="MobiDB-lite"/>
    </source>
</evidence>
<evidence type="ECO:0000313" key="4">
    <source>
        <dbReference type="EnsemblFungi" id="CEF76690"/>
    </source>
</evidence>
<protein>
    <submittedName>
        <fullName evidence="3">Chromosome 2, complete genome</fullName>
    </submittedName>
</protein>
<dbReference type="VEuPathDB" id="FungiDB:FGRAMPH1_01G09775"/>
<accession>A0A0E0RZL5</accession>
<feature type="compositionally biased region" description="Basic and acidic residues" evidence="1">
    <location>
        <begin position="360"/>
        <end position="376"/>
    </location>
</feature>
<evidence type="ECO:0000313" key="3">
    <source>
        <dbReference type="EMBL" id="CEF76690.1"/>
    </source>
</evidence>
<dbReference type="AlphaFoldDB" id="A0A098DE11"/>
<sequence length="414" mass="49439">MSRQYPIMSFQGLPYDIYFEISKFIGVRDCLRLAATTRDLHEVFNPKTILRREQVLEFVTERDEHLRWIGPDLYACTNCLQFLPARKFIHTEWFSFLSRAPRFCLDCTGALRLWPHLEPDFCAEGVLEYYFCNNCGSYGMESARCYGERIYSDTTEAEDAMARTLCIQPRRQPQGIEKLPTHILATMVSFLDFKDVLNLTQASTKLNDVVKPNEWVLLHKRYAFVAYTWFRRVQDLPFDEVLVFPCFICCKIYFKFRFSETPLERIENHPEKIWKTYCDHCRQLGSDKWNIVAIEHRRRELCKACGCVKYKRKTCEHCRELYAEGVFDRKTLYPLVVEIEEILPSLEDLFTTTYRKESKEVERPRQEMSMQERSRQESQWQGRPWQQRVWQEIRIHVSVRYSANTSVSVDIRRF</sequence>
<evidence type="ECO:0000259" key="2">
    <source>
        <dbReference type="PROSITE" id="PS50181"/>
    </source>
</evidence>
<feature type="domain" description="F-box" evidence="2">
    <location>
        <begin position="173"/>
        <end position="218"/>
    </location>
</feature>
<accession>A0A098DE11</accession>
<reference evidence="4" key="4">
    <citation type="submission" date="2017-01" db="UniProtKB">
        <authorList>
            <consortium name="EnsemblFungi"/>
        </authorList>
    </citation>
    <scope>IDENTIFICATION</scope>
    <source>
        <strain evidence="4">PH-1 / ATCC MYA-4620 / FGSC 9075 / NRRL 31084</strain>
    </source>
</reference>
<reference evidence="4 5" key="2">
    <citation type="journal article" date="2010" name="Nature">
        <title>Comparative genomics reveals mobile pathogenicity chromosomes in Fusarium.</title>
        <authorList>
            <person name="Ma L.J."/>
            <person name="van der Does H.C."/>
            <person name="Borkovich K.A."/>
            <person name="Coleman J.J."/>
            <person name="Daboussi M.J."/>
            <person name="Di Pietro A."/>
            <person name="Dufresne M."/>
            <person name="Freitag M."/>
            <person name="Grabherr M."/>
            <person name="Henrissat B."/>
            <person name="Houterman P.M."/>
            <person name="Kang S."/>
            <person name="Shim W.B."/>
            <person name="Woloshuk C."/>
            <person name="Xie X."/>
            <person name="Xu J.R."/>
            <person name="Antoniw J."/>
            <person name="Baker S.E."/>
            <person name="Bluhm B.H."/>
            <person name="Breakspear A."/>
            <person name="Brown D.W."/>
            <person name="Butchko R.A."/>
            <person name="Chapman S."/>
            <person name="Coulson R."/>
            <person name="Coutinho P.M."/>
            <person name="Danchin E.G."/>
            <person name="Diener A."/>
            <person name="Gale L.R."/>
            <person name="Gardiner D.M."/>
            <person name="Goff S."/>
            <person name="Hammond-Kosack K.E."/>
            <person name="Hilburn K."/>
            <person name="Hua-Van A."/>
            <person name="Jonkers W."/>
            <person name="Kazan K."/>
            <person name="Kodira C.D."/>
            <person name="Koehrsen M."/>
            <person name="Kumar L."/>
            <person name="Lee Y.H."/>
            <person name="Li L."/>
            <person name="Manners J.M."/>
            <person name="Miranda-Saavedra D."/>
            <person name="Mukherjee M."/>
            <person name="Park G."/>
            <person name="Park J."/>
            <person name="Park S.Y."/>
            <person name="Proctor R.H."/>
            <person name="Regev A."/>
            <person name="Ruiz-Roldan M.C."/>
            <person name="Sain D."/>
            <person name="Sakthikumar S."/>
            <person name="Sykes S."/>
            <person name="Schwartz D.C."/>
            <person name="Turgeon B.G."/>
            <person name="Wapinski I."/>
            <person name="Yoder O."/>
            <person name="Young S."/>
            <person name="Zeng Q."/>
            <person name="Zhou S."/>
            <person name="Galagan J."/>
            <person name="Cuomo C.A."/>
            <person name="Kistler H.C."/>
            <person name="Rep M."/>
        </authorList>
    </citation>
    <scope>GENOME REANNOTATION</scope>
    <source>
        <strain evidence="5">ATCC MYA-4620 / CBS 123657 / FGSC 9075 / NRRL 31084 / PH-1</strain>
        <strain evidence="4">PH-1 / ATCC MYA-4620 / FGSC 9075 / NRRL 31084</strain>
    </source>
</reference>
<dbReference type="EnsemblFungi" id="CEF76690">
    <property type="protein sequence ID" value="CEF76690"/>
    <property type="gene ID" value="FGRRES_17050"/>
</dbReference>
<gene>
    <name evidence="4" type="primary">FG08363.1</name>
    <name evidence="3" type="ORF">FGRAMPH1_01T09775</name>
</gene>
<dbReference type="EMBL" id="HG970333">
    <property type="protein sequence ID" value="CEF76690.1"/>
    <property type="molecule type" value="Genomic_DNA"/>
</dbReference>
<reference evidence="3 5" key="3">
    <citation type="journal article" date="2015" name="BMC Genomics">
        <title>The completed genome sequence of the pathogenic ascomycete fungus Fusarium graminearum.</title>
        <authorList>
            <person name="King R."/>
            <person name="Urban M."/>
            <person name="Hammond-Kosack M.C."/>
            <person name="Hassani-Pak K."/>
            <person name="Hammond-Kosack K.E."/>
        </authorList>
    </citation>
    <scope>NUCLEOTIDE SEQUENCE [LARGE SCALE GENOMIC DNA]</scope>
    <source>
        <strain evidence="5">ATCC MYA-4620 / CBS 123657 / FGSC 9075 / NRRL 31084 / PH-1</strain>
        <strain evidence="3">PH-1</strain>
    </source>
</reference>
<dbReference type="InParanoid" id="A0A098DE11"/>
<dbReference type="SMART" id="SM00256">
    <property type="entry name" value="FBOX"/>
    <property type="match status" value="2"/>
</dbReference>
<dbReference type="InterPro" id="IPR036047">
    <property type="entry name" value="F-box-like_dom_sf"/>
</dbReference>
<dbReference type="PROSITE" id="PS50181">
    <property type="entry name" value="FBOX"/>
    <property type="match status" value="1"/>
</dbReference>
<organism evidence="3 5">
    <name type="scientific">Gibberella zeae (strain ATCC MYA-4620 / CBS 123657 / FGSC 9075 / NRRL 31084 / PH-1)</name>
    <name type="common">Wheat head blight fungus</name>
    <name type="synonym">Fusarium graminearum</name>
    <dbReference type="NCBI Taxonomy" id="229533"/>
    <lineage>
        <taxon>Eukaryota</taxon>
        <taxon>Fungi</taxon>
        <taxon>Dikarya</taxon>
        <taxon>Ascomycota</taxon>
        <taxon>Pezizomycotina</taxon>
        <taxon>Sordariomycetes</taxon>
        <taxon>Hypocreomycetidae</taxon>
        <taxon>Hypocreales</taxon>
        <taxon>Nectriaceae</taxon>
        <taxon>Fusarium</taxon>
    </lineage>
</organism>
<feature type="region of interest" description="Disordered" evidence="1">
    <location>
        <begin position="360"/>
        <end position="379"/>
    </location>
</feature>
<keyword evidence="5" id="KW-1185">Reference proteome</keyword>
<reference evidence="4 5" key="1">
    <citation type="journal article" date="2007" name="Science">
        <title>The Fusarium graminearum genome reveals a link between localized polymorphism and pathogen specialization.</title>
        <authorList>
            <person name="Cuomo C.A."/>
            <person name="Gueldener U."/>
            <person name="Xu J.-R."/>
            <person name="Trail F."/>
            <person name="Turgeon B.G."/>
            <person name="Di Pietro A."/>
            <person name="Walton J.D."/>
            <person name="Ma L.-J."/>
            <person name="Baker S.E."/>
            <person name="Rep M."/>
            <person name="Adam G."/>
            <person name="Antoniw J."/>
            <person name="Baldwin T."/>
            <person name="Calvo S.E."/>
            <person name="Chang Y.-L."/>
            <person name="DeCaprio D."/>
            <person name="Gale L.R."/>
            <person name="Gnerre S."/>
            <person name="Goswami R.S."/>
            <person name="Hammond-Kosack K."/>
            <person name="Harris L.J."/>
            <person name="Hilburn K."/>
            <person name="Kennell J.C."/>
            <person name="Kroken S."/>
            <person name="Magnuson J.K."/>
            <person name="Mannhaupt G."/>
            <person name="Mauceli E.W."/>
            <person name="Mewes H.-W."/>
            <person name="Mitterbauer R."/>
            <person name="Muehlbauer G."/>
            <person name="Muensterkoetter M."/>
            <person name="Nelson D."/>
            <person name="O'Donnell K."/>
            <person name="Ouellet T."/>
            <person name="Qi W."/>
            <person name="Quesneville H."/>
            <person name="Roncero M.I.G."/>
            <person name="Seong K.-Y."/>
            <person name="Tetko I.V."/>
            <person name="Urban M."/>
            <person name="Waalwijk C."/>
            <person name="Ward T.J."/>
            <person name="Yao J."/>
            <person name="Birren B.W."/>
            <person name="Kistler H.C."/>
        </authorList>
    </citation>
    <scope>NUCLEOTIDE SEQUENCE [LARGE SCALE GENOMIC DNA]</scope>
    <source>
        <strain evidence="5">ATCC MYA-4620 / CBS 123657 / FGSC 9075 / NRRL 31084 / PH-1</strain>
        <strain evidence="4">PH-1 / ATCC MYA-4620 / FGSC 9075 / NRRL 31084</strain>
    </source>
</reference>
<proteinExistence type="predicted"/>